<keyword evidence="6 13" id="KW-0375">Hydrogen ion transport</keyword>
<dbReference type="Proteomes" id="UP000323144">
    <property type="component" value="Chromosome"/>
</dbReference>
<name>A0A5B9Y3D9_9MOLU</name>
<keyword evidence="4 13" id="KW-0138">CF(0)</keyword>
<evidence type="ECO:0000256" key="3">
    <source>
        <dbReference type="ARBA" id="ARBA00022475"/>
    </source>
</evidence>
<comment type="function">
    <text evidence="13">Component of the F(0) channel, it forms part of the peripheral stalk, linking F(1) to F(0).</text>
</comment>
<evidence type="ECO:0000256" key="13">
    <source>
        <dbReference type="HAMAP-Rule" id="MF_01398"/>
    </source>
</evidence>
<evidence type="ECO:0000256" key="8">
    <source>
        <dbReference type="ARBA" id="ARBA00023065"/>
    </source>
</evidence>
<gene>
    <name evidence="13 15" type="primary">atpF</name>
    <name evidence="15" type="ORF">SCHIN_v1c00750</name>
</gene>
<proteinExistence type="inferred from homology"/>
<evidence type="ECO:0000256" key="9">
    <source>
        <dbReference type="ARBA" id="ARBA00023136"/>
    </source>
</evidence>
<dbReference type="HAMAP" id="MF_01398">
    <property type="entry name" value="ATP_synth_b_bprime"/>
    <property type="match status" value="1"/>
</dbReference>
<dbReference type="GO" id="GO:0005886">
    <property type="term" value="C:plasma membrane"/>
    <property type="evidence" value="ECO:0007669"/>
    <property type="project" value="UniProtKB-SubCell"/>
</dbReference>
<accession>A0A5B9Y3D9</accession>
<dbReference type="InterPro" id="IPR002146">
    <property type="entry name" value="ATP_synth_b/b'su_bac/chlpt"/>
</dbReference>
<keyword evidence="7 13" id="KW-1133">Transmembrane helix</keyword>
<dbReference type="PANTHER" id="PTHR33445">
    <property type="entry name" value="ATP SYNTHASE SUBUNIT B', CHLOROPLASTIC"/>
    <property type="match status" value="1"/>
</dbReference>
<dbReference type="GO" id="GO:0012505">
    <property type="term" value="C:endomembrane system"/>
    <property type="evidence" value="ECO:0007669"/>
    <property type="project" value="UniProtKB-SubCell"/>
</dbReference>
<evidence type="ECO:0000256" key="4">
    <source>
        <dbReference type="ARBA" id="ARBA00022547"/>
    </source>
</evidence>
<comment type="subcellular location">
    <subcellularLocation>
        <location evidence="13">Cell membrane</location>
        <topology evidence="13">Single-pass membrane protein</topology>
    </subcellularLocation>
    <subcellularLocation>
        <location evidence="12">Endomembrane system</location>
        <topology evidence="12">Single-pass membrane protein</topology>
    </subcellularLocation>
</comment>
<protein>
    <recommendedName>
        <fullName evidence="13">ATP synthase subunit b</fullName>
    </recommendedName>
    <alternativeName>
        <fullName evidence="13">ATP synthase F(0) sector subunit b</fullName>
    </alternativeName>
    <alternativeName>
        <fullName evidence="13">ATPase subunit I</fullName>
    </alternativeName>
    <alternativeName>
        <fullName evidence="13">F-type ATPase subunit b</fullName>
        <shortName evidence="13">F-ATPase subunit b</shortName>
    </alternativeName>
</protein>
<dbReference type="GO" id="GO:0046933">
    <property type="term" value="F:proton-transporting ATP synthase activity, rotational mechanism"/>
    <property type="evidence" value="ECO:0007669"/>
    <property type="project" value="UniProtKB-UniRule"/>
</dbReference>
<comment type="similarity">
    <text evidence="1 13 14">Belongs to the ATPase B chain family.</text>
</comment>
<feature type="transmembrane region" description="Helical" evidence="13">
    <location>
        <begin position="32"/>
        <end position="51"/>
    </location>
</feature>
<keyword evidence="10 13" id="KW-0066">ATP synthesis</keyword>
<keyword evidence="16" id="KW-1185">Reference proteome</keyword>
<dbReference type="PANTHER" id="PTHR33445:SF1">
    <property type="entry name" value="ATP SYNTHASE SUBUNIT B"/>
    <property type="match status" value="1"/>
</dbReference>
<comment type="function">
    <text evidence="11 13">F(1)F(0) ATP synthase produces ATP from ADP in the presence of a proton or sodium gradient. F-type ATPases consist of two structural domains, F(1) containing the extramembraneous catalytic core and F(0) containing the membrane proton channel, linked together by a central stalk and a peripheral stalk. During catalysis, ATP synthesis in the catalytic domain of F(1) is coupled via a rotary mechanism of the central stalk subunits to proton translocation.</text>
</comment>
<keyword evidence="2 13" id="KW-0813">Transport</keyword>
<evidence type="ECO:0000256" key="10">
    <source>
        <dbReference type="ARBA" id="ARBA00023310"/>
    </source>
</evidence>
<dbReference type="InterPro" id="IPR050059">
    <property type="entry name" value="ATP_synthase_B_chain"/>
</dbReference>
<evidence type="ECO:0000256" key="14">
    <source>
        <dbReference type="RuleBase" id="RU003848"/>
    </source>
</evidence>
<dbReference type="InterPro" id="IPR028987">
    <property type="entry name" value="ATP_synth_B-like_membr_sf"/>
</dbReference>
<evidence type="ECO:0000256" key="5">
    <source>
        <dbReference type="ARBA" id="ARBA00022692"/>
    </source>
</evidence>
<dbReference type="Gene3D" id="1.20.5.620">
    <property type="entry name" value="F1F0 ATP synthase subunit B, membrane domain"/>
    <property type="match status" value="1"/>
</dbReference>
<dbReference type="InterPro" id="IPR005864">
    <property type="entry name" value="ATP_synth_F0_bsu_bac"/>
</dbReference>
<dbReference type="CDD" id="cd06503">
    <property type="entry name" value="ATP-synt_Fo_b"/>
    <property type="match status" value="1"/>
</dbReference>
<dbReference type="KEGG" id="schi:SCHIN_v1c00750"/>
<reference evidence="15 16" key="1">
    <citation type="submission" date="2019-08" db="EMBL/GenBank/DDBJ databases">
        <title>Complete genome sequence of Spiroplasma chinense CCH (DSM 19755).</title>
        <authorList>
            <person name="Shen H.-Y."/>
            <person name="Lin Y.-C."/>
            <person name="Chou L."/>
            <person name="Kuo C.-H."/>
        </authorList>
    </citation>
    <scope>NUCLEOTIDE SEQUENCE [LARGE SCALE GENOMIC DNA]</scope>
    <source>
        <strain evidence="15 16">CCH</strain>
    </source>
</reference>
<evidence type="ECO:0000256" key="2">
    <source>
        <dbReference type="ARBA" id="ARBA00022448"/>
    </source>
</evidence>
<keyword evidence="8 13" id="KW-0406">Ion transport</keyword>
<evidence type="ECO:0000256" key="11">
    <source>
        <dbReference type="ARBA" id="ARBA00025198"/>
    </source>
</evidence>
<dbReference type="NCBIfam" id="TIGR01144">
    <property type="entry name" value="ATP_synt_b"/>
    <property type="match status" value="1"/>
</dbReference>
<dbReference type="GO" id="GO:0046961">
    <property type="term" value="F:proton-transporting ATPase activity, rotational mechanism"/>
    <property type="evidence" value="ECO:0007669"/>
    <property type="project" value="TreeGrafter"/>
</dbReference>
<dbReference type="SUPFAM" id="SSF81573">
    <property type="entry name" value="F1F0 ATP synthase subunit B, membrane domain"/>
    <property type="match status" value="1"/>
</dbReference>
<dbReference type="AlphaFoldDB" id="A0A5B9Y3D9"/>
<comment type="subunit">
    <text evidence="13">F-type ATPases have 2 components, F(1) - the catalytic core - and F(0) - the membrane proton channel. F(1) has five subunits: alpha(3), beta(3), gamma(1), delta(1), epsilon(1). F(0) has three main subunits: a(1), b(2) and c(10-14). The alpha and beta chains form an alternating ring which encloses part of the gamma chain. F(1) is attached to F(0) by a central stalk formed by the gamma and epsilon chains, while a peripheral stalk is formed by the delta and b chains.</text>
</comment>
<dbReference type="GO" id="GO:0045259">
    <property type="term" value="C:proton-transporting ATP synthase complex"/>
    <property type="evidence" value="ECO:0007669"/>
    <property type="project" value="UniProtKB-KW"/>
</dbReference>
<evidence type="ECO:0000313" key="15">
    <source>
        <dbReference type="EMBL" id="QEH61273.1"/>
    </source>
</evidence>
<sequence>MDILNHVSLLADDGFPGIPEITQSLFPNLPNFIAHVLSTIVIIIFLSKLVYKPFKKVVAERRRKINELLDDASSKQALANKDKKDAAKILVKAREESKEIVLNAKAEADDLKFDIIDNAKSEAQNIQDHAKMAIEFERNEAKENIRKEVIDLAFIAAEKLVETNVDKKTNEKLIQEFLESIDN</sequence>
<evidence type="ECO:0000256" key="6">
    <source>
        <dbReference type="ARBA" id="ARBA00022781"/>
    </source>
</evidence>
<keyword evidence="9 13" id="KW-0472">Membrane</keyword>
<dbReference type="EMBL" id="CP043026">
    <property type="protein sequence ID" value="QEH61273.1"/>
    <property type="molecule type" value="Genomic_DNA"/>
</dbReference>
<evidence type="ECO:0000256" key="7">
    <source>
        <dbReference type="ARBA" id="ARBA00022989"/>
    </source>
</evidence>
<dbReference type="RefSeq" id="WP_166507668.1">
    <property type="nucleotide sequence ID" value="NZ_CP043026.1"/>
</dbReference>
<evidence type="ECO:0000256" key="12">
    <source>
        <dbReference type="ARBA" id="ARBA00037847"/>
    </source>
</evidence>
<evidence type="ECO:0000313" key="16">
    <source>
        <dbReference type="Proteomes" id="UP000323144"/>
    </source>
</evidence>
<organism evidence="15 16">
    <name type="scientific">Spiroplasma chinense</name>
    <dbReference type="NCBI Taxonomy" id="216932"/>
    <lineage>
        <taxon>Bacteria</taxon>
        <taxon>Bacillati</taxon>
        <taxon>Mycoplasmatota</taxon>
        <taxon>Mollicutes</taxon>
        <taxon>Entomoplasmatales</taxon>
        <taxon>Spiroplasmataceae</taxon>
        <taxon>Spiroplasma</taxon>
    </lineage>
</organism>
<dbReference type="Pfam" id="PF00430">
    <property type="entry name" value="ATP-synt_B"/>
    <property type="match status" value="1"/>
</dbReference>
<keyword evidence="5 13" id="KW-0812">Transmembrane</keyword>
<keyword evidence="3 13" id="KW-1003">Cell membrane</keyword>
<evidence type="ECO:0000256" key="1">
    <source>
        <dbReference type="ARBA" id="ARBA00005513"/>
    </source>
</evidence>